<dbReference type="SUPFAM" id="SSF81321">
    <property type="entry name" value="Family A G protein-coupled receptor-like"/>
    <property type="match status" value="1"/>
</dbReference>
<feature type="transmembrane region" description="Helical" evidence="11">
    <location>
        <begin position="528"/>
        <end position="551"/>
    </location>
</feature>
<proteinExistence type="inferred from homology"/>
<feature type="compositionally biased region" description="Basic and acidic residues" evidence="10">
    <location>
        <begin position="334"/>
        <end position="369"/>
    </location>
</feature>
<keyword evidence="5 9" id="KW-0297">G-protein coupled receptor</keyword>
<dbReference type="InterPro" id="IPR000276">
    <property type="entry name" value="GPCR_Rhodpsn"/>
</dbReference>
<feature type="compositionally biased region" description="Polar residues" evidence="10">
    <location>
        <begin position="374"/>
        <end position="392"/>
    </location>
</feature>
<feature type="compositionally biased region" description="Polar residues" evidence="10">
    <location>
        <begin position="401"/>
        <end position="416"/>
    </location>
</feature>
<evidence type="ECO:0000256" key="10">
    <source>
        <dbReference type="SAM" id="MobiDB-lite"/>
    </source>
</evidence>
<evidence type="ECO:0000313" key="14">
    <source>
        <dbReference type="Proteomes" id="UP001152320"/>
    </source>
</evidence>
<dbReference type="PRINTS" id="PR00237">
    <property type="entry name" value="GPCRRHODOPSN"/>
</dbReference>
<dbReference type="Pfam" id="PF00001">
    <property type="entry name" value="7tm_1"/>
    <property type="match status" value="1"/>
</dbReference>
<dbReference type="GO" id="GO:0030594">
    <property type="term" value="F:neurotransmitter receptor activity"/>
    <property type="evidence" value="ECO:0007669"/>
    <property type="project" value="TreeGrafter"/>
</dbReference>
<feature type="region of interest" description="Disordered" evidence="10">
    <location>
        <begin position="238"/>
        <end position="274"/>
    </location>
</feature>
<dbReference type="PROSITE" id="PS50262">
    <property type="entry name" value="G_PROTEIN_RECEP_F1_2"/>
    <property type="match status" value="1"/>
</dbReference>
<feature type="region of interest" description="Disordered" evidence="10">
    <location>
        <begin position="326"/>
        <end position="478"/>
    </location>
</feature>
<feature type="transmembrane region" description="Helical" evidence="11">
    <location>
        <begin position="112"/>
        <end position="133"/>
    </location>
</feature>
<dbReference type="Gene3D" id="1.20.1070.10">
    <property type="entry name" value="Rhodopsin 7-helix transmembrane proteins"/>
    <property type="match status" value="2"/>
</dbReference>
<gene>
    <name evidence="13" type="ORF">HOLleu_05727</name>
</gene>
<dbReference type="GO" id="GO:0005886">
    <property type="term" value="C:plasma membrane"/>
    <property type="evidence" value="ECO:0007669"/>
    <property type="project" value="UniProtKB-SubCell"/>
</dbReference>
<reference evidence="13" key="1">
    <citation type="submission" date="2021-10" db="EMBL/GenBank/DDBJ databases">
        <title>Tropical sea cucumber genome reveals ecological adaptation and Cuvierian tubules defense mechanism.</title>
        <authorList>
            <person name="Chen T."/>
        </authorList>
    </citation>
    <scope>NUCLEOTIDE SEQUENCE</scope>
    <source>
        <strain evidence="13">Nanhai2018</strain>
        <tissue evidence="13">Muscle</tissue>
    </source>
</reference>
<dbReference type="AlphaFoldDB" id="A0A9Q1CJZ1"/>
<evidence type="ECO:0000256" key="3">
    <source>
        <dbReference type="ARBA" id="ARBA00022692"/>
    </source>
</evidence>
<dbReference type="GO" id="GO:0030425">
    <property type="term" value="C:dendrite"/>
    <property type="evidence" value="ECO:0007669"/>
    <property type="project" value="TreeGrafter"/>
</dbReference>
<dbReference type="InterPro" id="IPR017452">
    <property type="entry name" value="GPCR_Rhodpsn_7TM"/>
</dbReference>
<feature type="transmembrane region" description="Helical" evidence="11">
    <location>
        <begin position="563"/>
        <end position="582"/>
    </location>
</feature>
<dbReference type="GO" id="GO:0004993">
    <property type="term" value="F:G protein-coupled serotonin receptor activity"/>
    <property type="evidence" value="ECO:0007669"/>
    <property type="project" value="TreeGrafter"/>
</dbReference>
<comment type="caution">
    <text evidence="13">The sequence shown here is derived from an EMBL/GenBank/DDBJ whole genome shotgun (WGS) entry which is preliminary data.</text>
</comment>
<dbReference type="GO" id="GO:0045202">
    <property type="term" value="C:synapse"/>
    <property type="evidence" value="ECO:0007669"/>
    <property type="project" value="GOC"/>
</dbReference>
<dbReference type="PANTHER" id="PTHR24247:SF223">
    <property type="entry name" value="HISTAMINE H1 RECEPTOR"/>
    <property type="match status" value="1"/>
</dbReference>
<accession>A0A9Q1CJZ1</accession>
<protein>
    <submittedName>
        <fullName evidence="13">Histamine H1 receptor</fullName>
    </submittedName>
</protein>
<feature type="transmembrane region" description="Helical" evidence="11">
    <location>
        <begin position="31"/>
        <end position="57"/>
    </location>
</feature>
<evidence type="ECO:0000256" key="8">
    <source>
        <dbReference type="ARBA" id="ARBA00023224"/>
    </source>
</evidence>
<feature type="compositionally biased region" description="Basic and acidic residues" evidence="10">
    <location>
        <begin position="423"/>
        <end position="432"/>
    </location>
</feature>
<feature type="domain" description="G-protein coupled receptors family 1 profile" evidence="12">
    <location>
        <begin position="11"/>
        <end position="579"/>
    </location>
</feature>
<feature type="compositionally biased region" description="Basic residues" evidence="10">
    <location>
        <begin position="446"/>
        <end position="457"/>
    </location>
</feature>
<keyword evidence="7 9" id="KW-0675">Receptor</keyword>
<comment type="similarity">
    <text evidence="9">Belongs to the G-protein coupled receptor 1 family.</text>
</comment>
<evidence type="ECO:0000256" key="2">
    <source>
        <dbReference type="ARBA" id="ARBA00022475"/>
    </source>
</evidence>
<dbReference type="Proteomes" id="UP001152320">
    <property type="component" value="Chromosome 2"/>
</dbReference>
<keyword evidence="14" id="KW-1185">Reference proteome</keyword>
<evidence type="ECO:0000256" key="5">
    <source>
        <dbReference type="ARBA" id="ARBA00023040"/>
    </source>
</evidence>
<feature type="compositionally biased region" description="Polar residues" evidence="10">
    <location>
        <begin position="254"/>
        <end position="263"/>
    </location>
</feature>
<evidence type="ECO:0000259" key="12">
    <source>
        <dbReference type="PROSITE" id="PS50262"/>
    </source>
</evidence>
<dbReference type="OrthoDB" id="10071887at2759"/>
<dbReference type="EMBL" id="JAIZAY010000002">
    <property type="protein sequence ID" value="KAJ8046892.1"/>
    <property type="molecule type" value="Genomic_DNA"/>
</dbReference>
<evidence type="ECO:0000256" key="11">
    <source>
        <dbReference type="SAM" id="Phobius"/>
    </source>
</evidence>
<evidence type="ECO:0000256" key="7">
    <source>
        <dbReference type="ARBA" id="ARBA00023170"/>
    </source>
</evidence>
<dbReference type="PANTHER" id="PTHR24247">
    <property type="entry name" value="5-HYDROXYTRYPTAMINE RECEPTOR"/>
    <property type="match status" value="1"/>
</dbReference>
<keyword evidence="3 9" id="KW-0812">Transmembrane</keyword>
<comment type="subcellular location">
    <subcellularLocation>
        <location evidence="1">Cell membrane</location>
        <topology evidence="1">Multi-pass membrane protein</topology>
    </subcellularLocation>
</comment>
<feature type="transmembrane region" description="Helical" evidence="11">
    <location>
        <begin position="69"/>
        <end position="91"/>
    </location>
</feature>
<keyword evidence="4 11" id="KW-1133">Transmembrane helix</keyword>
<organism evidence="13 14">
    <name type="scientific">Holothuria leucospilota</name>
    <name type="common">Black long sea cucumber</name>
    <name type="synonym">Mertensiothuria leucospilota</name>
    <dbReference type="NCBI Taxonomy" id="206669"/>
    <lineage>
        <taxon>Eukaryota</taxon>
        <taxon>Metazoa</taxon>
        <taxon>Echinodermata</taxon>
        <taxon>Eleutherozoa</taxon>
        <taxon>Echinozoa</taxon>
        <taxon>Holothuroidea</taxon>
        <taxon>Aspidochirotacea</taxon>
        <taxon>Aspidochirotida</taxon>
        <taxon>Holothuriidae</taxon>
        <taxon>Holothuria</taxon>
    </lineage>
</organism>
<evidence type="ECO:0000256" key="6">
    <source>
        <dbReference type="ARBA" id="ARBA00023136"/>
    </source>
</evidence>
<feature type="transmembrane region" description="Helical" evidence="11">
    <location>
        <begin position="161"/>
        <end position="182"/>
    </location>
</feature>
<keyword evidence="2" id="KW-1003">Cell membrane</keyword>
<keyword evidence="6 11" id="KW-0472">Membrane</keyword>
<dbReference type="GO" id="GO:0007187">
    <property type="term" value="P:G protein-coupled receptor signaling pathway, coupled to cyclic nucleotide second messenger"/>
    <property type="evidence" value="ECO:0007669"/>
    <property type="project" value="TreeGrafter"/>
</dbReference>
<feature type="compositionally biased region" description="Low complexity" evidence="10">
    <location>
        <begin position="241"/>
        <end position="253"/>
    </location>
</feature>
<sequence length="601" mass="68792">MILVSIITFLGNSLVIYAIKTERRLQTVSNYFICSLAVADTLIGIYVMPMSIIYFVGDFKWKYGLVLCQMWLSVDYVSCTSSIFNLFILSLDRYWSVRNPLQYIRKRTSKRAALMISIVWCLSCTWIVAIVFWHEIVNGGVRIVPEDDCDTEFYNNQYFKIFTALINFYIPMIFMIVLYGSIYREIRKRSQMEVGKMNTARTCNDRYQNSSPMQAHLDGENGAMEGLLTPEQKKVWNQEFDSGSSSRNTSGDSEVQTDSVESSRLSDKRKPKIDNQLRSISQMAFVTTGIAGFIHYPDGTADDIASRYFPLNGNNHIPTLMKVQEVSNEGENSQSEHHVSSEAKDSDKQDSKGSESSKHERIPLRDIKSAPEPQKSSPTPRKSILRPTNSCSDTDRIRLSTPDTTQRKISFSLESSSKNRKNASRDELEPLKGRQNSIDSGVGGMKKAHRMKNRLHGPRYSLPNGHDSLQRSVTSDDSQDLGSHNSLFSQFRVSFARFSVRKNRTREVLRNRIKRFSVHRERKAVKQLGIIVGCFITCWLPYFVSFLIIAFKPHFIPSTAHYALIWLGYLNSTFNPFIYPMCNGNFRKAFRRILRIPTASH</sequence>
<dbReference type="PROSITE" id="PS00237">
    <property type="entry name" value="G_PROTEIN_RECEP_F1_1"/>
    <property type="match status" value="1"/>
</dbReference>
<evidence type="ECO:0000256" key="9">
    <source>
        <dbReference type="RuleBase" id="RU000688"/>
    </source>
</evidence>
<name>A0A9Q1CJZ1_HOLLE</name>
<dbReference type="SMART" id="SM01381">
    <property type="entry name" value="7TM_GPCR_Srsx"/>
    <property type="match status" value="1"/>
</dbReference>
<evidence type="ECO:0000313" key="13">
    <source>
        <dbReference type="EMBL" id="KAJ8046892.1"/>
    </source>
</evidence>
<keyword evidence="8 9" id="KW-0807">Transducer</keyword>
<dbReference type="GO" id="GO:0007268">
    <property type="term" value="P:chemical synaptic transmission"/>
    <property type="evidence" value="ECO:0007669"/>
    <property type="project" value="TreeGrafter"/>
</dbReference>
<evidence type="ECO:0000256" key="4">
    <source>
        <dbReference type="ARBA" id="ARBA00022989"/>
    </source>
</evidence>
<evidence type="ECO:0000256" key="1">
    <source>
        <dbReference type="ARBA" id="ARBA00004651"/>
    </source>
</evidence>
<feature type="compositionally biased region" description="Basic and acidic residues" evidence="10">
    <location>
        <begin position="264"/>
        <end position="274"/>
    </location>
</feature>